<protein>
    <submittedName>
        <fullName evidence="2">Uncharacterized protein</fullName>
    </submittedName>
</protein>
<accession>A0ABP8BY45</accession>
<keyword evidence="3" id="KW-1185">Reference proteome</keyword>
<dbReference type="EMBL" id="BAABAS010000005">
    <property type="protein sequence ID" value="GAA4229916.1"/>
    <property type="molecule type" value="Genomic_DNA"/>
</dbReference>
<feature type="region of interest" description="Disordered" evidence="1">
    <location>
        <begin position="47"/>
        <end position="76"/>
    </location>
</feature>
<gene>
    <name evidence="2" type="ORF">GCM10022254_23460</name>
</gene>
<organism evidence="2 3">
    <name type="scientific">Actinomadura meridiana</name>
    <dbReference type="NCBI Taxonomy" id="559626"/>
    <lineage>
        <taxon>Bacteria</taxon>
        <taxon>Bacillati</taxon>
        <taxon>Actinomycetota</taxon>
        <taxon>Actinomycetes</taxon>
        <taxon>Streptosporangiales</taxon>
        <taxon>Thermomonosporaceae</taxon>
        <taxon>Actinomadura</taxon>
    </lineage>
</organism>
<evidence type="ECO:0000313" key="3">
    <source>
        <dbReference type="Proteomes" id="UP001501710"/>
    </source>
</evidence>
<proteinExistence type="predicted"/>
<dbReference type="Proteomes" id="UP001501710">
    <property type="component" value="Unassembled WGS sequence"/>
</dbReference>
<comment type="caution">
    <text evidence="2">The sequence shown here is derived from an EMBL/GenBank/DDBJ whole genome shotgun (WGS) entry which is preliminary data.</text>
</comment>
<dbReference type="RefSeq" id="WP_344894311.1">
    <property type="nucleotide sequence ID" value="NZ_BAABAS010000005.1"/>
</dbReference>
<reference evidence="3" key="1">
    <citation type="journal article" date="2019" name="Int. J. Syst. Evol. Microbiol.">
        <title>The Global Catalogue of Microorganisms (GCM) 10K type strain sequencing project: providing services to taxonomists for standard genome sequencing and annotation.</title>
        <authorList>
            <consortium name="The Broad Institute Genomics Platform"/>
            <consortium name="The Broad Institute Genome Sequencing Center for Infectious Disease"/>
            <person name="Wu L."/>
            <person name="Ma J."/>
        </authorList>
    </citation>
    <scope>NUCLEOTIDE SEQUENCE [LARGE SCALE GENOMIC DNA]</scope>
    <source>
        <strain evidence="3">JCM 17440</strain>
    </source>
</reference>
<sequence>MASLACPKTGPFTRLAPDGDPVAVIEASAARLATRARYEARCPRRGGVRRARAGARLPAATRRATSGSNTKGDARISGAVKAGKAYVGGDREMLAEAPRAAVNAPAAKIGEMNGGKASRQPRRRTGRWVREDDSHFWSDQGGNRATWRADTAAAPPVVDAERLGVSPGWRVRASGW</sequence>
<name>A0ABP8BY45_9ACTN</name>
<evidence type="ECO:0000313" key="2">
    <source>
        <dbReference type="EMBL" id="GAA4229916.1"/>
    </source>
</evidence>
<feature type="compositionally biased region" description="Low complexity" evidence="1">
    <location>
        <begin position="54"/>
        <end position="64"/>
    </location>
</feature>
<evidence type="ECO:0000256" key="1">
    <source>
        <dbReference type="SAM" id="MobiDB-lite"/>
    </source>
</evidence>